<gene>
    <name evidence="5" type="ORF">OIU84_007284</name>
</gene>
<dbReference type="EMBL" id="JAPFFJ010000014">
    <property type="protein sequence ID" value="KAJ6410506.1"/>
    <property type="molecule type" value="Genomic_DNA"/>
</dbReference>
<dbReference type="Pfam" id="PF01535">
    <property type="entry name" value="PPR"/>
    <property type="match status" value="1"/>
</dbReference>
<feature type="repeat" description="PPR" evidence="3">
    <location>
        <begin position="185"/>
        <end position="219"/>
    </location>
</feature>
<dbReference type="NCBIfam" id="TIGR00756">
    <property type="entry name" value="PPR"/>
    <property type="match status" value="4"/>
</dbReference>
<dbReference type="Gene3D" id="1.25.40.10">
    <property type="entry name" value="Tetratricopeptide repeat domain"/>
    <property type="match status" value="2"/>
</dbReference>
<organism evidence="5 6">
    <name type="scientific">Salix udensis</name>
    <dbReference type="NCBI Taxonomy" id="889485"/>
    <lineage>
        <taxon>Eukaryota</taxon>
        <taxon>Viridiplantae</taxon>
        <taxon>Streptophyta</taxon>
        <taxon>Embryophyta</taxon>
        <taxon>Tracheophyta</taxon>
        <taxon>Spermatophyta</taxon>
        <taxon>Magnoliopsida</taxon>
        <taxon>eudicotyledons</taxon>
        <taxon>Gunneridae</taxon>
        <taxon>Pentapetalae</taxon>
        <taxon>rosids</taxon>
        <taxon>fabids</taxon>
        <taxon>Malpighiales</taxon>
        <taxon>Salicaceae</taxon>
        <taxon>Saliceae</taxon>
        <taxon>Salix</taxon>
    </lineage>
</organism>
<evidence type="ECO:0000256" key="4">
    <source>
        <dbReference type="SAM" id="SignalP"/>
    </source>
</evidence>
<dbReference type="Pfam" id="PF13041">
    <property type="entry name" value="PPR_2"/>
    <property type="match status" value="2"/>
</dbReference>
<dbReference type="InterPro" id="IPR002885">
    <property type="entry name" value="PPR_rpt"/>
</dbReference>
<sequence>MGFSQKLQSFSILALILCNSRLFSRADSVVSQMIMMSSGGYSEILDSLIKSCKEFDFNNGNANSNNNDRRGAKRNGFVASLLCCNGLLSDLLKANKLELFWRFYNGMLEANVLHDVYTYTHLINAHFRVGNAKEGKRVLFEMEEKGCSPSLVTYNVVIGGLCRVGEVDEAFELKKLMDKKGFFSDVFTYSILIDGFGKQKRCVEAKLILEEMFSKGLKPDHVAYTALIDGFMRQGDSREAFRVKEEMLAHGVKLNLFHV</sequence>
<proteinExistence type="inferred from homology"/>
<feature type="repeat" description="PPR" evidence="3">
    <location>
        <begin position="115"/>
        <end position="149"/>
    </location>
</feature>
<accession>A0AAD6JSI9</accession>
<dbReference type="AlphaFoldDB" id="A0AAD6JSI9"/>
<evidence type="ECO:0000313" key="6">
    <source>
        <dbReference type="Proteomes" id="UP001162972"/>
    </source>
</evidence>
<evidence type="ECO:0000313" key="5">
    <source>
        <dbReference type="EMBL" id="KAJ6410506.1"/>
    </source>
</evidence>
<dbReference type="InterPro" id="IPR011990">
    <property type="entry name" value="TPR-like_helical_dom_sf"/>
</dbReference>
<feature type="chain" id="PRO_5042233919" description="Pentatricopeptide repeat-containing protein" evidence="4">
    <location>
        <begin position="27"/>
        <end position="259"/>
    </location>
</feature>
<evidence type="ECO:0000256" key="3">
    <source>
        <dbReference type="PROSITE-ProRule" id="PRU00708"/>
    </source>
</evidence>
<comment type="caution">
    <text evidence="5">The sequence shown here is derived from an EMBL/GenBank/DDBJ whole genome shotgun (WGS) entry which is preliminary data.</text>
</comment>
<protein>
    <recommendedName>
        <fullName evidence="7">Pentatricopeptide repeat-containing protein</fullName>
    </recommendedName>
</protein>
<name>A0AAD6JSI9_9ROSI</name>
<comment type="similarity">
    <text evidence="1">Belongs to the PPR family. P subfamily.</text>
</comment>
<feature type="repeat" description="PPR" evidence="3">
    <location>
        <begin position="150"/>
        <end position="184"/>
    </location>
</feature>
<evidence type="ECO:0000256" key="2">
    <source>
        <dbReference type="ARBA" id="ARBA00022737"/>
    </source>
</evidence>
<dbReference type="PROSITE" id="PS51375">
    <property type="entry name" value="PPR"/>
    <property type="match status" value="4"/>
</dbReference>
<keyword evidence="6" id="KW-1185">Reference proteome</keyword>
<feature type="repeat" description="PPR" evidence="3">
    <location>
        <begin position="220"/>
        <end position="254"/>
    </location>
</feature>
<keyword evidence="4" id="KW-0732">Signal</keyword>
<dbReference type="PANTHER" id="PTHR47941">
    <property type="entry name" value="PENTATRICOPEPTIDE REPEAT-CONTAINING PROTEIN 3, MITOCHONDRIAL"/>
    <property type="match status" value="1"/>
</dbReference>
<dbReference type="Proteomes" id="UP001162972">
    <property type="component" value="Chromosome 15Z"/>
</dbReference>
<evidence type="ECO:0008006" key="7">
    <source>
        <dbReference type="Google" id="ProtNLM"/>
    </source>
</evidence>
<reference evidence="5 6" key="1">
    <citation type="journal article" date="2023" name="Int. J. Mol. Sci.">
        <title>De Novo Assembly and Annotation of 11 Diverse Shrub Willow (Salix) Genomes Reveals Novel Gene Organization in Sex-Linked Regions.</title>
        <authorList>
            <person name="Hyden B."/>
            <person name="Feng K."/>
            <person name="Yates T.B."/>
            <person name="Jawdy S."/>
            <person name="Cereghino C."/>
            <person name="Smart L.B."/>
            <person name="Muchero W."/>
        </authorList>
    </citation>
    <scope>NUCLEOTIDE SEQUENCE [LARGE SCALE GENOMIC DNA]</scope>
    <source>
        <tissue evidence="5">Shoot tip</tissue>
    </source>
</reference>
<feature type="signal peptide" evidence="4">
    <location>
        <begin position="1"/>
        <end position="26"/>
    </location>
</feature>
<keyword evidence="2" id="KW-0677">Repeat</keyword>
<evidence type="ECO:0000256" key="1">
    <source>
        <dbReference type="ARBA" id="ARBA00007626"/>
    </source>
</evidence>